<feature type="transmembrane region" description="Helical" evidence="9">
    <location>
        <begin position="453"/>
        <end position="477"/>
    </location>
</feature>
<dbReference type="GO" id="GO:0015180">
    <property type="term" value="F:L-alanine transmembrane transporter activity"/>
    <property type="evidence" value="ECO:0007669"/>
    <property type="project" value="TreeGrafter"/>
</dbReference>
<gene>
    <name evidence="10" type="ORF">TIFTF001_007877</name>
</gene>
<evidence type="ECO:0000256" key="4">
    <source>
        <dbReference type="ARBA" id="ARBA00022970"/>
    </source>
</evidence>
<keyword evidence="3 9" id="KW-0812">Transmembrane</keyword>
<keyword evidence="6 9" id="KW-0472">Membrane</keyword>
<evidence type="ECO:0000256" key="3">
    <source>
        <dbReference type="ARBA" id="ARBA00022692"/>
    </source>
</evidence>
<dbReference type="InterPro" id="IPR002293">
    <property type="entry name" value="AA/rel_permease1"/>
</dbReference>
<dbReference type="PIRSF" id="PIRSF006060">
    <property type="entry name" value="AA_transporter"/>
    <property type="match status" value="1"/>
</dbReference>
<comment type="subcellular location">
    <subcellularLocation>
        <location evidence="1">Membrane</location>
        <topology evidence="1">Multi-pass membrane protein</topology>
    </subcellularLocation>
</comment>
<keyword evidence="2" id="KW-0813">Transport</keyword>
<dbReference type="InterPro" id="IPR004756">
    <property type="entry name" value="AA_permease"/>
</dbReference>
<evidence type="ECO:0000313" key="11">
    <source>
        <dbReference type="Proteomes" id="UP001187192"/>
    </source>
</evidence>
<dbReference type="Proteomes" id="UP001187192">
    <property type="component" value="Unassembled WGS sequence"/>
</dbReference>
<dbReference type="PANTHER" id="PTHR45649:SF30">
    <property type="entry name" value="AMINO-ACID PERMEASE BAT1"/>
    <property type="match status" value="1"/>
</dbReference>
<feature type="transmembrane region" description="Helical" evidence="9">
    <location>
        <begin position="394"/>
        <end position="416"/>
    </location>
</feature>
<protein>
    <recommendedName>
        <fullName evidence="12">Amino-acid permease BAT1 homolog</fullName>
    </recommendedName>
</protein>
<feature type="transmembrane region" description="Helical" evidence="9">
    <location>
        <begin position="422"/>
        <end position="441"/>
    </location>
</feature>
<dbReference type="AlphaFoldDB" id="A0AA88D198"/>
<dbReference type="GO" id="GO:0016020">
    <property type="term" value="C:membrane"/>
    <property type="evidence" value="ECO:0007669"/>
    <property type="project" value="UniProtKB-SubCell"/>
</dbReference>
<dbReference type="GO" id="GO:0015189">
    <property type="term" value="F:L-lysine transmembrane transporter activity"/>
    <property type="evidence" value="ECO:0007669"/>
    <property type="project" value="TreeGrafter"/>
</dbReference>
<feature type="transmembrane region" description="Helical" evidence="9">
    <location>
        <begin position="283"/>
        <end position="305"/>
    </location>
</feature>
<reference evidence="10" key="1">
    <citation type="submission" date="2023-07" db="EMBL/GenBank/DDBJ databases">
        <title>draft genome sequence of fig (Ficus carica).</title>
        <authorList>
            <person name="Takahashi T."/>
            <person name="Nishimura K."/>
        </authorList>
    </citation>
    <scope>NUCLEOTIDE SEQUENCE</scope>
</reference>
<organism evidence="10 11">
    <name type="scientific">Ficus carica</name>
    <name type="common">Common fig</name>
    <dbReference type="NCBI Taxonomy" id="3494"/>
    <lineage>
        <taxon>Eukaryota</taxon>
        <taxon>Viridiplantae</taxon>
        <taxon>Streptophyta</taxon>
        <taxon>Embryophyta</taxon>
        <taxon>Tracheophyta</taxon>
        <taxon>Spermatophyta</taxon>
        <taxon>Magnoliopsida</taxon>
        <taxon>eudicotyledons</taxon>
        <taxon>Gunneridae</taxon>
        <taxon>Pentapetalae</taxon>
        <taxon>rosids</taxon>
        <taxon>fabids</taxon>
        <taxon>Rosales</taxon>
        <taxon>Moraceae</taxon>
        <taxon>Ficeae</taxon>
        <taxon>Ficus</taxon>
    </lineage>
</organism>
<dbReference type="FunFam" id="1.20.1740.10:FF:000026">
    <property type="entry name" value="Amino-acid permease BAT1"/>
    <property type="match status" value="1"/>
</dbReference>
<evidence type="ECO:0000256" key="8">
    <source>
        <dbReference type="SAM" id="MobiDB-lite"/>
    </source>
</evidence>
<evidence type="ECO:0000256" key="7">
    <source>
        <dbReference type="ARBA" id="ARBA00061200"/>
    </source>
</evidence>
<accession>A0AA88D198</accession>
<proteinExistence type="inferred from homology"/>
<feature type="transmembrane region" description="Helical" evidence="9">
    <location>
        <begin position="167"/>
        <end position="186"/>
    </location>
</feature>
<feature type="transmembrane region" description="Helical" evidence="9">
    <location>
        <begin position="42"/>
        <end position="63"/>
    </location>
</feature>
<dbReference type="Pfam" id="PF13520">
    <property type="entry name" value="AA_permease_2"/>
    <property type="match status" value="1"/>
</dbReference>
<feature type="transmembrane region" description="Helical" evidence="9">
    <location>
        <begin position="489"/>
        <end position="508"/>
    </location>
</feature>
<keyword evidence="11" id="KW-1185">Reference proteome</keyword>
<evidence type="ECO:0000313" key="10">
    <source>
        <dbReference type="EMBL" id="GMN38651.1"/>
    </source>
</evidence>
<evidence type="ECO:0000256" key="6">
    <source>
        <dbReference type="ARBA" id="ARBA00023136"/>
    </source>
</evidence>
<evidence type="ECO:0000256" key="9">
    <source>
        <dbReference type="SAM" id="Phobius"/>
    </source>
</evidence>
<name>A0AA88D198_FICCA</name>
<evidence type="ECO:0000256" key="2">
    <source>
        <dbReference type="ARBA" id="ARBA00022448"/>
    </source>
</evidence>
<evidence type="ECO:0008006" key="12">
    <source>
        <dbReference type="Google" id="ProtNLM"/>
    </source>
</evidence>
<comment type="similarity">
    <text evidence="7">Belongs to the amino acid-polyamine-organocation (APC) superfamily. Amino acid/choline transporter (ACT) (TC 2.A.3.4) family.</text>
</comment>
<feature type="transmembrane region" description="Helical" evidence="9">
    <location>
        <begin position="106"/>
        <end position="129"/>
    </location>
</feature>
<keyword evidence="4" id="KW-0029">Amino-acid transport</keyword>
<dbReference type="InterPro" id="IPR004840">
    <property type="entry name" value="Amino_acid_permease_CS"/>
</dbReference>
<dbReference type="Gene3D" id="1.20.1740.10">
    <property type="entry name" value="Amino acid/polyamine transporter I"/>
    <property type="match status" value="1"/>
</dbReference>
<feature type="transmembrane region" description="Helical" evidence="9">
    <location>
        <begin position="192"/>
        <end position="216"/>
    </location>
</feature>
<comment type="caution">
    <text evidence="10">The sequence shown here is derived from an EMBL/GenBank/DDBJ whole genome shotgun (WGS) entry which is preliminary data.</text>
</comment>
<dbReference type="NCBIfam" id="TIGR00907">
    <property type="entry name" value="2A0304"/>
    <property type="match status" value="1"/>
</dbReference>
<dbReference type="PANTHER" id="PTHR45649">
    <property type="entry name" value="AMINO-ACID PERMEASE BAT1"/>
    <property type="match status" value="1"/>
</dbReference>
<feature type="transmembrane region" description="Helical" evidence="9">
    <location>
        <begin position="335"/>
        <end position="356"/>
    </location>
</feature>
<dbReference type="EMBL" id="BTGU01000008">
    <property type="protein sequence ID" value="GMN38651.1"/>
    <property type="molecule type" value="Genomic_DNA"/>
</dbReference>
<dbReference type="GO" id="GO:0015185">
    <property type="term" value="F:gamma-aminobutyric acid transmembrane transporter activity"/>
    <property type="evidence" value="ECO:0007669"/>
    <property type="project" value="TreeGrafter"/>
</dbReference>
<evidence type="ECO:0000256" key="1">
    <source>
        <dbReference type="ARBA" id="ARBA00004141"/>
    </source>
</evidence>
<feature type="region of interest" description="Disordered" evidence="8">
    <location>
        <begin position="1"/>
        <end position="22"/>
    </location>
</feature>
<feature type="transmembrane region" description="Helical" evidence="9">
    <location>
        <begin position="75"/>
        <end position="94"/>
    </location>
</feature>
<keyword evidence="5 9" id="KW-1133">Transmembrane helix</keyword>
<dbReference type="PROSITE" id="PS00218">
    <property type="entry name" value="AMINO_ACID_PERMEASE_1"/>
    <property type="match status" value="1"/>
</dbReference>
<sequence>MVSADKKSAIPTHHANGSSLDSGHARLSELGYKQELKRDLSVISNFAFSFSIISVLTGVTTLYNNGLRFGGPVSIVYGWFIAGSFTMVVGSSMAEICSSYPTSGGLYYWSAKLAGPNWAPFASWITGWFNIVGQWAVTTSIDFSLAQMFQVMILLSTGGKNGGGYEASKYLVMAFHGGILLLHAIINSLPISWLSFFGQLAAAWNVVGVFVLMILIPTVATEKASADFVFTHFNTDNGEGIGSRVYIFVLGLLMSQYTLTGYDASAHMTEETKNADRNGPKGIISSIGISIIVGFGYILGITFSVHNIPFLLDENNDAGGYAIAEIFYLAFKNRYGSGVGGIICLGVVAVAIFFCGMSSVTSNSRMAYAFSRDGAMPFSSLWHKVNKNEVPINAVWLSAFISFCMALTSLGSIVAFNAMVSIATIGLYIAYALPIFFRVTLARKSFIPGPFNLGRYGVLVGWIAVIWVALISILFSLPVAYPITIETLNYTPVAVGGLFILIVSSWILRARYWFKGPITNIDS</sequence>
<dbReference type="GO" id="GO:0005313">
    <property type="term" value="F:L-glutamate transmembrane transporter activity"/>
    <property type="evidence" value="ECO:0007669"/>
    <property type="project" value="TreeGrafter"/>
</dbReference>
<evidence type="ECO:0000256" key="5">
    <source>
        <dbReference type="ARBA" id="ARBA00022989"/>
    </source>
</evidence>